<proteinExistence type="predicted"/>
<accession>Q5V9K5</accession>
<gene>
    <name evidence="1" type="ORF">kc06</name>
</gene>
<dbReference type="EMBL" id="AY578793">
    <property type="protein sequence ID" value="AAT84999.1"/>
    <property type="molecule type" value="Genomic_DNA"/>
</dbReference>
<sequence length="373" mass="42095">MRVDSMTGNVPAVLSEAELKSIIALVNRLPWGVAKPVITSLGLTLGKGRDATYEKILKELSELKTKSIQKFNSIIQEIDKLLFGQFIYGDKALFSLTVDTKAISTIDQRIEFDWGVMNQPSSLSDTILSKNEIQNSKKNQLELIHYSTDSNQSIVLFSSVREQIVREKIIPSTIPQYSSYDEIIAKKKEKHQCFDVCIIDKATSKIYILIDSGLNTIGESILFAKSNVVRTLYNYAGYQFNSAEKDFFPLIDEIFNQKKPPYSLLKYKVFDLSFLTPEGTTHKEKKNDKSNDLRKDLFNQEGIKAVGNIGLYRIGVRLERVNPALQLLDNVELIIPGTLRRYLGGSSSSPVTFAILSQCISRDDFEILTKLIL</sequence>
<evidence type="ECO:0000313" key="1">
    <source>
        <dbReference type="EMBL" id="AAT84999.1"/>
    </source>
</evidence>
<protein>
    <submittedName>
        <fullName evidence="1">Uncharacterized protein</fullName>
    </submittedName>
</protein>
<reference evidence="1" key="1">
    <citation type="submission" date="2004-03" db="EMBL/GenBank/DDBJ databases">
        <authorList>
            <person name="Chavan M.A."/>
            <person name="Rafi H."/>
            <person name="Wertz J.E."/>
            <person name="Goldstone C."/>
            <person name="Riley M.A."/>
        </authorList>
    </citation>
    <scope>NUCLEOTIDE SEQUENCE</scope>
</reference>
<name>Q5V9K5_KLEPN</name>
<organism evidence="1">
    <name type="scientific">Klebsiella pneumoniae</name>
    <dbReference type="NCBI Taxonomy" id="573"/>
    <lineage>
        <taxon>Bacteria</taxon>
        <taxon>Pseudomonadati</taxon>
        <taxon>Pseudomonadota</taxon>
        <taxon>Gammaproteobacteria</taxon>
        <taxon>Enterobacterales</taxon>
        <taxon>Enterobacteriaceae</taxon>
        <taxon>Klebsiella/Raoultella group</taxon>
        <taxon>Klebsiella</taxon>
        <taxon>Klebsiella pneumoniae complex</taxon>
    </lineage>
</organism>
<dbReference type="AlphaFoldDB" id="Q5V9K5"/>
<reference evidence="1" key="2">
    <citation type="journal article" date="2005" name="J. Mol. Evol.">
        <title>Phage associated bacteriocins reveal a novel mechanism for bacteriocin diversification in Klebsiella.</title>
        <authorList>
            <person name="Chavan M."/>
            <person name="Rafi H."/>
            <person name="Wertz J."/>
            <person name="Goldstone C."/>
            <person name="Riley M.A."/>
        </authorList>
    </citation>
    <scope>NUCLEOTIDE SEQUENCE</scope>
</reference>